<dbReference type="RefSeq" id="WP_379807901.1">
    <property type="nucleotide sequence ID" value="NZ_JBHUOL010000018.1"/>
</dbReference>
<evidence type="ECO:0000313" key="2">
    <source>
        <dbReference type="EMBL" id="MFD2909413.1"/>
    </source>
</evidence>
<keyword evidence="1" id="KW-0732">Signal</keyword>
<dbReference type="Proteomes" id="UP001597549">
    <property type="component" value="Unassembled WGS sequence"/>
</dbReference>
<reference evidence="3" key="1">
    <citation type="journal article" date="2019" name="Int. J. Syst. Evol. Microbiol.">
        <title>The Global Catalogue of Microorganisms (GCM) 10K type strain sequencing project: providing services to taxonomists for standard genome sequencing and annotation.</title>
        <authorList>
            <consortium name="The Broad Institute Genomics Platform"/>
            <consortium name="The Broad Institute Genome Sequencing Center for Infectious Disease"/>
            <person name="Wu L."/>
            <person name="Ma J."/>
        </authorList>
    </citation>
    <scope>NUCLEOTIDE SEQUENCE [LARGE SCALE GENOMIC DNA]</scope>
    <source>
        <strain evidence="3">KCTC 52644</strain>
    </source>
</reference>
<keyword evidence="3" id="KW-1185">Reference proteome</keyword>
<accession>A0ABW5ZB23</accession>
<proteinExistence type="predicted"/>
<comment type="caution">
    <text evidence="2">The sequence shown here is derived from an EMBL/GenBank/DDBJ whole genome shotgun (WGS) entry which is preliminary data.</text>
</comment>
<gene>
    <name evidence="2" type="ORF">ACFSX9_11805</name>
</gene>
<organism evidence="2 3">
    <name type="scientific">Flavobacterium ardleyense</name>
    <dbReference type="NCBI Taxonomy" id="2038737"/>
    <lineage>
        <taxon>Bacteria</taxon>
        <taxon>Pseudomonadati</taxon>
        <taxon>Bacteroidota</taxon>
        <taxon>Flavobacteriia</taxon>
        <taxon>Flavobacteriales</taxon>
        <taxon>Flavobacteriaceae</taxon>
        <taxon>Flavobacterium</taxon>
    </lineage>
</organism>
<sequence length="212" mass="24215">MKKIIFLLTITFGLSTLSNAQTKEIKLKGIYKEIDVTRHNDAIAILNGENKKLKQQTVAGILKNPNFYNPPVLYALSHELFEQDKKDEASYWFYVAQLRARYDANLCTDNSAKQAVSVLNNEYGSDINVYAFKNIDQLEKTITKVVDFVKANAENYDHRWINLHGMGAVIAGMSEDTETKALSQPEDKWAAIKKKTIDEYYNGFVEYVKSKK</sequence>
<evidence type="ECO:0000313" key="3">
    <source>
        <dbReference type="Proteomes" id="UP001597549"/>
    </source>
</evidence>
<dbReference type="EMBL" id="JBHUOL010000018">
    <property type="protein sequence ID" value="MFD2909413.1"/>
    <property type="molecule type" value="Genomic_DNA"/>
</dbReference>
<feature type="chain" id="PRO_5045851954" evidence="1">
    <location>
        <begin position="21"/>
        <end position="212"/>
    </location>
</feature>
<evidence type="ECO:0000256" key="1">
    <source>
        <dbReference type="SAM" id="SignalP"/>
    </source>
</evidence>
<protein>
    <submittedName>
        <fullName evidence="2">Uncharacterized protein</fullName>
    </submittedName>
</protein>
<name>A0ABW5ZB23_9FLAO</name>
<feature type="signal peptide" evidence="1">
    <location>
        <begin position="1"/>
        <end position="20"/>
    </location>
</feature>